<dbReference type="Proteomes" id="UP000199147">
    <property type="component" value="Unassembled WGS sequence"/>
</dbReference>
<evidence type="ECO:0000256" key="2">
    <source>
        <dbReference type="SAM" id="SignalP"/>
    </source>
</evidence>
<feature type="signal peptide" evidence="2">
    <location>
        <begin position="1"/>
        <end position="26"/>
    </location>
</feature>
<sequence precursor="true">MRVYAVAAALPVCALACMVACGPRPAPEPAPGPSGPVPTGNAGALNPARIDRVSHDLPAGYEVVDIDPRATPVSLWGFGPDWTAEPAQCAVSAAPETEPARGWSASGPGGIVYAAFAKLADAPAEPGPDTACDQWRVSGGHSVGTVTPVPAPTIEGAVTAGMSTAVTTTVEGGTETRSHADTFTADLNSDAGRYHLFITVVTDPGSPDPALDPAFTGELLVKTVSALRG</sequence>
<keyword evidence="5" id="KW-1185">Reference proteome</keyword>
<feature type="compositionally biased region" description="Pro residues" evidence="1">
    <location>
        <begin position="25"/>
        <end position="36"/>
    </location>
</feature>
<organism evidence="4 5">
    <name type="scientific">Mycolicibacterium neworleansense</name>
    <dbReference type="NCBI Taxonomy" id="146018"/>
    <lineage>
        <taxon>Bacteria</taxon>
        <taxon>Bacillati</taxon>
        <taxon>Actinomycetota</taxon>
        <taxon>Actinomycetes</taxon>
        <taxon>Mycobacteriales</taxon>
        <taxon>Mycobacteriaceae</taxon>
        <taxon>Mycolicibacterium</taxon>
    </lineage>
</organism>
<dbReference type="RefSeq" id="WP_090518006.1">
    <property type="nucleotide sequence ID" value="NZ_CWKH01000003.1"/>
</dbReference>
<dbReference type="OrthoDB" id="4641260at2"/>
<dbReference type="InterPro" id="IPR041313">
    <property type="entry name" value="DUF5642"/>
</dbReference>
<keyword evidence="2" id="KW-0732">Signal</keyword>
<feature type="domain" description="DUF5642" evidence="3">
    <location>
        <begin position="46"/>
        <end position="228"/>
    </location>
</feature>
<dbReference type="Pfam" id="PF18702">
    <property type="entry name" value="DUF5642"/>
    <property type="match status" value="1"/>
</dbReference>
<feature type="region of interest" description="Disordered" evidence="1">
    <location>
        <begin position="25"/>
        <end position="46"/>
    </location>
</feature>
<evidence type="ECO:0000256" key="1">
    <source>
        <dbReference type="SAM" id="MobiDB-lite"/>
    </source>
</evidence>
<proteinExistence type="predicted"/>
<evidence type="ECO:0000313" key="4">
    <source>
        <dbReference type="EMBL" id="CRZ18493.1"/>
    </source>
</evidence>
<reference evidence="5" key="1">
    <citation type="submission" date="2015-07" db="EMBL/GenBank/DDBJ databases">
        <authorList>
            <person name="Urmite Genomes"/>
        </authorList>
    </citation>
    <scope>NUCLEOTIDE SEQUENCE [LARGE SCALE GENOMIC DNA]</scope>
    <source>
        <strain evidence="5">type strain: ATCC 49404</strain>
    </source>
</reference>
<accession>A0A0H5RX37</accession>
<dbReference type="EMBL" id="CWKH01000003">
    <property type="protein sequence ID" value="CRZ18493.1"/>
    <property type="molecule type" value="Genomic_DNA"/>
</dbReference>
<evidence type="ECO:0000313" key="5">
    <source>
        <dbReference type="Proteomes" id="UP000199147"/>
    </source>
</evidence>
<gene>
    <name evidence="4" type="ORF">BN2156_05396</name>
</gene>
<evidence type="ECO:0000259" key="3">
    <source>
        <dbReference type="Pfam" id="PF18702"/>
    </source>
</evidence>
<dbReference type="AlphaFoldDB" id="A0A0H5RX37"/>
<dbReference type="STRING" id="146018.BN2156_05396"/>
<feature type="chain" id="PRO_5039627937" description="DUF5642 domain-containing protein" evidence="2">
    <location>
        <begin position="27"/>
        <end position="229"/>
    </location>
</feature>
<name>A0A0H5RX37_9MYCO</name>
<protein>
    <recommendedName>
        <fullName evidence="3">DUF5642 domain-containing protein</fullName>
    </recommendedName>
</protein>